<proteinExistence type="predicted"/>
<evidence type="ECO:0000313" key="1">
    <source>
        <dbReference type="EMBL" id="KAL2059334.1"/>
    </source>
</evidence>
<keyword evidence="2" id="KW-1185">Reference proteome</keyword>
<accession>A0ABR4BNF5</accession>
<comment type="caution">
    <text evidence="1">The sequence shown here is derived from an EMBL/GenBank/DDBJ whole genome shotgun (WGS) entry which is preliminary data.</text>
</comment>
<organism evidence="1 2">
    <name type="scientific">Lepraria finkii</name>
    <dbReference type="NCBI Taxonomy" id="1340010"/>
    <lineage>
        <taxon>Eukaryota</taxon>
        <taxon>Fungi</taxon>
        <taxon>Dikarya</taxon>
        <taxon>Ascomycota</taxon>
        <taxon>Pezizomycotina</taxon>
        <taxon>Lecanoromycetes</taxon>
        <taxon>OSLEUM clade</taxon>
        <taxon>Lecanoromycetidae</taxon>
        <taxon>Lecanorales</taxon>
        <taxon>Lecanorineae</taxon>
        <taxon>Stereocaulaceae</taxon>
        <taxon>Lepraria</taxon>
    </lineage>
</organism>
<protein>
    <submittedName>
        <fullName evidence="1">Uncharacterized protein</fullName>
    </submittedName>
</protein>
<sequence>MAKFEKYHDVYSLVRITLAAPFFAELIGVAKGVICYELAVWKLATQWEAMKPKNSSRLDPWDVREKLPDSMRKDLPRRVGQNFADIIGACLRLKELTEDFDDFKIHQEFKVSILDKVERTAKIV</sequence>
<dbReference type="EMBL" id="JBHFEH010000001">
    <property type="protein sequence ID" value="KAL2059334.1"/>
    <property type="molecule type" value="Genomic_DNA"/>
</dbReference>
<name>A0ABR4BNF5_9LECA</name>
<dbReference type="Proteomes" id="UP001590951">
    <property type="component" value="Unassembled WGS sequence"/>
</dbReference>
<evidence type="ECO:0000313" key="2">
    <source>
        <dbReference type="Proteomes" id="UP001590951"/>
    </source>
</evidence>
<gene>
    <name evidence="1" type="ORF">ABVK25_000626</name>
</gene>
<reference evidence="1 2" key="1">
    <citation type="submission" date="2024-09" db="EMBL/GenBank/DDBJ databases">
        <title>Rethinking Asexuality: The Enigmatic Case of Functional Sexual Genes in Lepraria (Stereocaulaceae).</title>
        <authorList>
            <person name="Doellman M."/>
            <person name="Sun Y."/>
            <person name="Barcenas-Pena A."/>
            <person name="Lumbsch H.T."/>
            <person name="Grewe F."/>
        </authorList>
    </citation>
    <scope>NUCLEOTIDE SEQUENCE [LARGE SCALE GENOMIC DNA]</scope>
    <source>
        <strain evidence="1 2">Grewe 0041</strain>
    </source>
</reference>